<feature type="chain" id="PRO_5004577387" description="VM domain-containing protein" evidence="3">
    <location>
        <begin position="23"/>
        <end position="160"/>
    </location>
</feature>
<evidence type="ECO:0000259" key="4">
    <source>
        <dbReference type="PROSITE" id="PS51137"/>
    </source>
</evidence>
<name>T1GIC6_MEGSC</name>
<evidence type="ECO:0000256" key="2">
    <source>
        <dbReference type="SAM" id="MobiDB-lite"/>
    </source>
</evidence>
<keyword evidence="1 3" id="KW-0732">Signal</keyword>
<reference evidence="6" key="1">
    <citation type="submission" date="2013-02" db="EMBL/GenBank/DDBJ databases">
        <authorList>
            <person name="Hughes D."/>
        </authorList>
    </citation>
    <scope>NUCLEOTIDE SEQUENCE</scope>
    <source>
        <strain>Durham</strain>
        <strain evidence="6">NC isolate 2 -- Noor lab</strain>
    </source>
</reference>
<accession>T1GIC6</accession>
<dbReference type="OMA" id="FNIGHIF"/>
<evidence type="ECO:0000256" key="3">
    <source>
        <dbReference type="SAM" id="SignalP"/>
    </source>
</evidence>
<dbReference type="AlphaFoldDB" id="T1GIC6"/>
<dbReference type="STRING" id="36166.T1GIC6"/>
<protein>
    <recommendedName>
        <fullName evidence="4">VM domain-containing protein</fullName>
    </recommendedName>
</protein>
<feature type="signal peptide" evidence="3">
    <location>
        <begin position="1"/>
        <end position="22"/>
    </location>
</feature>
<dbReference type="HOGENOM" id="CLU_1654149_0_0_1"/>
<organism evidence="5 6">
    <name type="scientific">Megaselia scalaris</name>
    <name type="common">Humpbacked fly</name>
    <name type="synonym">Phora scalaris</name>
    <dbReference type="NCBI Taxonomy" id="36166"/>
    <lineage>
        <taxon>Eukaryota</taxon>
        <taxon>Metazoa</taxon>
        <taxon>Ecdysozoa</taxon>
        <taxon>Arthropoda</taxon>
        <taxon>Hexapoda</taxon>
        <taxon>Insecta</taxon>
        <taxon>Pterygota</taxon>
        <taxon>Neoptera</taxon>
        <taxon>Endopterygota</taxon>
        <taxon>Diptera</taxon>
        <taxon>Brachycera</taxon>
        <taxon>Muscomorpha</taxon>
        <taxon>Platypezoidea</taxon>
        <taxon>Phoridae</taxon>
        <taxon>Megaseliini</taxon>
        <taxon>Megaselia</taxon>
    </lineage>
</organism>
<evidence type="ECO:0000313" key="6">
    <source>
        <dbReference type="Proteomes" id="UP000015102"/>
    </source>
</evidence>
<dbReference type="EnsemblMetazoa" id="MESCA003198-RA">
    <property type="protein sequence ID" value="MESCA003198-PA"/>
    <property type="gene ID" value="MESCA003198"/>
</dbReference>
<dbReference type="InterPro" id="IPR013135">
    <property type="entry name" value="Vitelline_membr_Cys-rich-dom"/>
</dbReference>
<dbReference type="Pfam" id="PF10542">
    <property type="entry name" value="Vitelline_membr"/>
    <property type="match status" value="1"/>
</dbReference>
<dbReference type="Proteomes" id="UP000015102">
    <property type="component" value="Unassembled WGS sequence"/>
</dbReference>
<feature type="compositionally biased region" description="Low complexity" evidence="2">
    <location>
        <begin position="30"/>
        <end position="98"/>
    </location>
</feature>
<proteinExistence type="predicted"/>
<keyword evidence="6" id="KW-1185">Reference proteome</keyword>
<dbReference type="PROSITE" id="PS51137">
    <property type="entry name" value="VM"/>
    <property type="match status" value="1"/>
</dbReference>
<feature type="region of interest" description="Disordered" evidence="2">
    <location>
        <begin position="23"/>
        <end position="98"/>
    </location>
</feature>
<sequence length="160" mass="17283">MNIKLIISIILVALLEQKSATAEDSFLDPTSSSESSSSSSSDLSARSYSAPSSYSSSYTKSSYLKPSTTYLKPSSHSYPTYSAPSSYSKLSSSYSKAHSSYSGSSSSYAAPHCPTNYIVSCKPSMYPVPCSSYRGSSNYGSSGAYSMKYPMYILPHKYYC</sequence>
<feature type="domain" description="VM" evidence="4">
    <location>
        <begin position="107"/>
        <end position="146"/>
    </location>
</feature>
<evidence type="ECO:0000313" key="5">
    <source>
        <dbReference type="EnsemblMetazoa" id="MESCA003198-PA"/>
    </source>
</evidence>
<reference evidence="5" key="2">
    <citation type="submission" date="2015-06" db="UniProtKB">
        <authorList>
            <consortium name="EnsemblMetazoa"/>
        </authorList>
    </citation>
    <scope>IDENTIFICATION</scope>
</reference>
<dbReference type="EMBL" id="CAQQ02185058">
    <property type="status" value="NOT_ANNOTATED_CDS"/>
    <property type="molecule type" value="Genomic_DNA"/>
</dbReference>
<evidence type="ECO:0000256" key="1">
    <source>
        <dbReference type="ARBA" id="ARBA00022729"/>
    </source>
</evidence>